<evidence type="ECO:0000313" key="8">
    <source>
        <dbReference type="Proteomes" id="UP000022910"/>
    </source>
</evidence>
<keyword evidence="1" id="KW-0808">Transferase</keyword>
<dbReference type="PROSITE" id="PS00107">
    <property type="entry name" value="PROTEIN_KINASE_ATP"/>
    <property type="match status" value="1"/>
</dbReference>
<evidence type="ECO:0000256" key="3">
    <source>
        <dbReference type="ARBA" id="ARBA00022777"/>
    </source>
</evidence>
<gene>
    <name evidence="7" type="ORF">RirG_136680</name>
</gene>
<comment type="caution">
    <text evidence="7">The sequence shown here is derived from an EMBL/GenBank/DDBJ whole genome shotgun (WGS) entry which is preliminary data.</text>
</comment>
<dbReference type="Gene3D" id="1.10.510.10">
    <property type="entry name" value="Transferase(Phosphotransferase) domain 1"/>
    <property type="match status" value="1"/>
</dbReference>
<evidence type="ECO:0000313" key="7">
    <source>
        <dbReference type="EMBL" id="EXX65083.1"/>
    </source>
</evidence>
<dbReference type="EMBL" id="JEMT01022558">
    <property type="protein sequence ID" value="EXX65083.1"/>
    <property type="molecule type" value="Genomic_DNA"/>
</dbReference>
<dbReference type="InterPro" id="IPR011009">
    <property type="entry name" value="Kinase-like_dom_sf"/>
</dbReference>
<keyword evidence="8" id="KW-1185">Reference proteome</keyword>
<keyword evidence="3" id="KW-0418">Kinase</keyword>
<dbReference type="AlphaFoldDB" id="A0A015ME61"/>
<proteinExistence type="predicted"/>
<evidence type="ECO:0000256" key="4">
    <source>
        <dbReference type="ARBA" id="ARBA00022840"/>
    </source>
</evidence>
<dbReference type="PANTHER" id="PTHR44329:SF288">
    <property type="entry name" value="MITOGEN-ACTIVATED PROTEIN KINASE KINASE KINASE 20"/>
    <property type="match status" value="1"/>
</dbReference>
<dbReference type="SUPFAM" id="SSF56112">
    <property type="entry name" value="Protein kinase-like (PK-like)"/>
    <property type="match status" value="1"/>
</dbReference>
<feature type="domain" description="Protein kinase" evidence="6">
    <location>
        <begin position="37"/>
        <end position="293"/>
    </location>
</feature>
<evidence type="ECO:0000259" key="6">
    <source>
        <dbReference type="PROSITE" id="PS50011"/>
    </source>
</evidence>
<dbReference type="InterPro" id="IPR051681">
    <property type="entry name" value="Ser/Thr_Kinases-Pseudokinases"/>
</dbReference>
<dbReference type="PROSITE" id="PS50011">
    <property type="entry name" value="PROTEIN_KINASE_DOM"/>
    <property type="match status" value="1"/>
</dbReference>
<reference evidence="7 8" key="1">
    <citation type="submission" date="2014-02" db="EMBL/GenBank/DDBJ databases">
        <title>Single nucleus genome sequencing reveals high similarity among nuclei of an endomycorrhizal fungus.</title>
        <authorList>
            <person name="Lin K."/>
            <person name="Geurts R."/>
            <person name="Zhang Z."/>
            <person name="Limpens E."/>
            <person name="Saunders D.G."/>
            <person name="Mu D."/>
            <person name="Pang E."/>
            <person name="Cao H."/>
            <person name="Cha H."/>
            <person name="Lin T."/>
            <person name="Zhou Q."/>
            <person name="Shang Y."/>
            <person name="Li Y."/>
            <person name="Ivanov S."/>
            <person name="Sharma T."/>
            <person name="Velzen R.V."/>
            <person name="Ruijter N.D."/>
            <person name="Aanen D.K."/>
            <person name="Win J."/>
            <person name="Kamoun S."/>
            <person name="Bisseling T."/>
            <person name="Huang S."/>
        </authorList>
    </citation>
    <scope>NUCLEOTIDE SEQUENCE [LARGE SCALE GENOMIC DNA]</scope>
    <source>
        <strain evidence="8">DAOM197198w</strain>
    </source>
</reference>
<dbReference type="InterPro" id="IPR017441">
    <property type="entry name" value="Protein_kinase_ATP_BS"/>
</dbReference>
<evidence type="ECO:0000256" key="5">
    <source>
        <dbReference type="PROSITE-ProRule" id="PRU10141"/>
    </source>
</evidence>
<dbReference type="InterPro" id="IPR001245">
    <property type="entry name" value="Ser-Thr/Tyr_kinase_cat_dom"/>
</dbReference>
<dbReference type="OrthoDB" id="10261027at2759"/>
<dbReference type="InterPro" id="IPR000719">
    <property type="entry name" value="Prot_kinase_dom"/>
</dbReference>
<feature type="binding site" evidence="5">
    <location>
        <position position="66"/>
    </location>
    <ligand>
        <name>ATP</name>
        <dbReference type="ChEBI" id="CHEBI:30616"/>
    </ligand>
</feature>
<accession>A0A015ME61</accession>
<evidence type="ECO:0000256" key="2">
    <source>
        <dbReference type="ARBA" id="ARBA00022741"/>
    </source>
</evidence>
<protein>
    <submittedName>
        <fullName evidence="7">Tpk3p</fullName>
    </submittedName>
</protein>
<keyword evidence="4 5" id="KW-0067">ATP-binding</keyword>
<dbReference type="SMART" id="SM00220">
    <property type="entry name" value="S_TKc"/>
    <property type="match status" value="1"/>
</dbReference>
<sequence length="351" mass="40995">MSKEMNETDIKEPNYYINWLEKSIADEYFNYYEYSEFKNLEPIGSGSFGSVVRANWKNAGNFFVLKTFKNYDNAMLKELVNEIRLQKRVDFHENIIRFYGITKVENEKYSLVLEYANNGTLKTYLNEHFNELTWTDKYQLAFQLANAVDCLHDCNIIHRDLHAGNILVHQKKLKLTDFGLSKKIAEVSSNTSKILGVIPFIDPKKLNDQDYKLNKKSDVYSMGVLMWQISSGRQPFCDYNYDASLILSIVKGKRETIIDSTPKEYINLYTECWKYEPDERPNAQNVVSILYTLKFPKQDDTIIGTVNKEKENNQLIEKYETISKSIKTMDLNNELLSNIGLSRGWNWSKKS</sequence>
<organism evidence="7 8">
    <name type="scientific">Rhizophagus irregularis (strain DAOM 197198w)</name>
    <name type="common">Glomus intraradices</name>
    <dbReference type="NCBI Taxonomy" id="1432141"/>
    <lineage>
        <taxon>Eukaryota</taxon>
        <taxon>Fungi</taxon>
        <taxon>Fungi incertae sedis</taxon>
        <taxon>Mucoromycota</taxon>
        <taxon>Glomeromycotina</taxon>
        <taxon>Glomeromycetes</taxon>
        <taxon>Glomerales</taxon>
        <taxon>Glomeraceae</taxon>
        <taxon>Rhizophagus</taxon>
    </lineage>
</organism>
<dbReference type="Proteomes" id="UP000022910">
    <property type="component" value="Unassembled WGS sequence"/>
</dbReference>
<dbReference type="GO" id="GO:0004674">
    <property type="term" value="F:protein serine/threonine kinase activity"/>
    <property type="evidence" value="ECO:0007669"/>
    <property type="project" value="TreeGrafter"/>
</dbReference>
<evidence type="ECO:0000256" key="1">
    <source>
        <dbReference type="ARBA" id="ARBA00022679"/>
    </source>
</evidence>
<keyword evidence="2 5" id="KW-0547">Nucleotide-binding</keyword>
<dbReference type="Pfam" id="PF07714">
    <property type="entry name" value="PK_Tyr_Ser-Thr"/>
    <property type="match status" value="1"/>
</dbReference>
<dbReference type="OMA" id="AETRYYM"/>
<dbReference type="GO" id="GO:0005524">
    <property type="term" value="F:ATP binding"/>
    <property type="evidence" value="ECO:0007669"/>
    <property type="project" value="UniProtKB-UniRule"/>
</dbReference>
<dbReference type="PRINTS" id="PR00109">
    <property type="entry name" value="TYRKINASE"/>
</dbReference>
<dbReference type="PANTHER" id="PTHR44329">
    <property type="entry name" value="SERINE/THREONINE-PROTEIN KINASE TNNI3K-RELATED"/>
    <property type="match status" value="1"/>
</dbReference>
<name>A0A015ME61_RHIIW</name>
<dbReference type="HOGENOM" id="CLU_000288_7_0_1"/>